<keyword evidence="1" id="KW-1133">Transmembrane helix</keyword>
<dbReference type="Proteomes" id="UP000023152">
    <property type="component" value="Unassembled WGS sequence"/>
</dbReference>
<dbReference type="EMBL" id="ASPP01007418">
    <property type="protein sequence ID" value="ETO27175.1"/>
    <property type="molecule type" value="Genomic_DNA"/>
</dbReference>
<organism evidence="2 3">
    <name type="scientific">Reticulomyxa filosa</name>
    <dbReference type="NCBI Taxonomy" id="46433"/>
    <lineage>
        <taxon>Eukaryota</taxon>
        <taxon>Sar</taxon>
        <taxon>Rhizaria</taxon>
        <taxon>Retaria</taxon>
        <taxon>Foraminifera</taxon>
        <taxon>Monothalamids</taxon>
        <taxon>Reticulomyxidae</taxon>
        <taxon>Reticulomyxa</taxon>
    </lineage>
</organism>
<sequence>MTIQDINLIAVWFEAGEYWWALMQLTFTVASHALSALYIRGVKGWAKKSMFNTETGKTQSHFVFTQTNRCYHQILTFLGVGRAFYAIKSFKHWTEEEQELDKEFHLLKLWVIIYIYVYMYTYTYIFFFFNIE</sequence>
<proteinExistence type="predicted"/>
<evidence type="ECO:0000313" key="2">
    <source>
        <dbReference type="EMBL" id="ETO27175.1"/>
    </source>
</evidence>
<dbReference type="AlphaFoldDB" id="X6NLK9"/>
<comment type="caution">
    <text evidence="2">The sequence shown here is derived from an EMBL/GenBank/DDBJ whole genome shotgun (WGS) entry which is preliminary data.</text>
</comment>
<keyword evidence="3" id="KW-1185">Reference proteome</keyword>
<accession>X6NLK9</accession>
<protein>
    <submittedName>
        <fullName evidence="2">Uncharacterized protein</fullName>
    </submittedName>
</protein>
<keyword evidence="1" id="KW-0472">Membrane</keyword>
<keyword evidence="1" id="KW-0812">Transmembrane</keyword>
<evidence type="ECO:0000313" key="3">
    <source>
        <dbReference type="Proteomes" id="UP000023152"/>
    </source>
</evidence>
<feature type="transmembrane region" description="Helical" evidence="1">
    <location>
        <begin position="18"/>
        <end position="39"/>
    </location>
</feature>
<name>X6NLK9_RETFI</name>
<reference evidence="2 3" key="1">
    <citation type="journal article" date="2013" name="Curr. Biol.">
        <title>The Genome of the Foraminiferan Reticulomyxa filosa.</title>
        <authorList>
            <person name="Glockner G."/>
            <person name="Hulsmann N."/>
            <person name="Schleicher M."/>
            <person name="Noegel A.A."/>
            <person name="Eichinger L."/>
            <person name="Gallinger C."/>
            <person name="Pawlowski J."/>
            <person name="Sierra R."/>
            <person name="Euteneuer U."/>
            <person name="Pillet L."/>
            <person name="Moustafa A."/>
            <person name="Platzer M."/>
            <person name="Groth M."/>
            <person name="Szafranski K."/>
            <person name="Schliwa M."/>
        </authorList>
    </citation>
    <scope>NUCLEOTIDE SEQUENCE [LARGE SCALE GENOMIC DNA]</scope>
</reference>
<feature type="transmembrane region" description="Helical" evidence="1">
    <location>
        <begin position="109"/>
        <end position="129"/>
    </location>
</feature>
<gene>
    <name evidence="2" type="ORF">RFI_09957</name>
</gene>
<evidence type="ECO:0000256" key="1">
    <source>
        <dbReference type="SAM" id="Phobius"/>
    </source>
</evidence>